<evidence type="ECO:0000256" key="1">
    <source>
        <dbReference type="ARBA" id="ARBA00022741"/>
    </source>
</evidence>
<feature type="domain" description="UvrD-like helicase ATP-binding" evidence="10">
    <location>
        <begin position="253"/>
        <end position="558"/>
    </location>
</feature>
<evidence type="ECO:0000256" key="8">
    <source>
        <dbReference type="ARBA" id="ARBA00048988"/>
    </source>
</evidence>
<dbReference type="Gene3D" id="3.40.50.300">
    <property type="entry name" value="P-loop containing nucleotide triphosphate hydrolases"/>
    <property type="match status" value="2"/>
</dbReference>
<evidence type="ECO:0000313" key="12">
    <source>
        <dbReference type="Proteomes" id="UP001589587"/>
    </source>
</evidence>
<evidence type="ECO:0000256" key="7">
    <source>
        <dbReference type="ARBA" id="ARBA00034808"/>
    </source>
</evidence>
<evidence type="ECO:0000256" key="9">
    <source>
        <dbReference type="PROSITE-ProRule" id="PRU00560"/>
    </source>
</evidence>
<sequence>MPQIVIGRGLDKIDGSLHKATYAFLAKLSANDDNKSLHIEPINNSADPRARTGRVDLSNRAVLFKVQGSGQDASYVFIGTYPHDEAIKIAQTQRMAVNPRNGIAELLPVENAAPAPVYSAPVAVSENRTPSIEQSLRRREFTAEDLTELGLDLEFATGALDINDPDALLEYAETAPATWQGTALVDIFTGTSLADVKEKYALDTVESDDGTEDDKLLRALRHPAARMEFAFIEDNDELREAIERPDFAAWRIFLHPEQRAYAFKDINGPFRLTGGAGTGKTVVLLHRARELHRKNPTARIVLTTYGATLAESLRAQFRQLDSTVTLAADMGKPGVYIAGVDAIASRVLHKYEGQLGGGADVNGAVATVLGPRTAQVFKNQGFDAWKQAIGAYGADLPNELKVDSFFEAEYSLVVLPNSVTTREEYLRVKRSGRGVSLNRSKRNAVWDVIAGYRASGAASGSTDFDEKAAIAAAVLRDGSSALADHVLVDESQDLSPSRFQLLRALASEGKNDLFFAEDTHQRIYGQRVVLGRYGINIVGRSRRLTLNYRTTEQNLHYALGILSGAEFTDLGDLPETSEGYRSARSGPKPQQISVSNLTEQYDVVAKLVNSWTAAGTDAESIGLLVPTKKEGQALPRALGERETSATFVDRNSSGAKGTPQVMTMHRAKGMEFAKVVLVGVGENSIPRSYVVDSLPEGERDDALQRERSLLYVAATRARDNLVVVWTGKPSALLPEIG</sequence>
<dbReference type="PROSITE" id="PS51198">
    <property type="entry name" value="UVRD_HELICASE_ATP_BIND"/>
    <property type="match status" value="1"/>
</dbReference>
<dbReference type="InterPro" id="IPR014016">
    <property type="entry name" value="UvrD-like_ATP-bd"/>
</dbReference>
<dbReference type="EC" id="5.6.2.4" evidence="7"/>
<protein>
    <recommendedName>
        <fullName evidence="7">DNA 3'-5' helicase</fullName>
        <ecNumber evidence="7">5.6.2.4</ecNumber>
    </recommendedName>
</protein>
<proteinExistence type="predicted"/>
<gene>
    <name evidence="11" type="ORF">ACFFQ6_34415</name>
</gene>
<evidence type="ECO:0000256" key="5">
    <source>
        <dbReference type="ARBA" id="ARBA00023235"/>
    </source>
</evidence>
<comment type="catalytic activity">
    <reaction evidence="8">
        <text>ATP + H2O = ADP + phosphate + H(+)</text>
        <dbReference type="Rhea" id="RHEA:13065"/>
        <dbReference type="ChEBI" id="CHEBI:15377"/>
        <dbReference type="ChEBI" id="CHEBI:15378"/>
        <dbReference type="ChEBI" id="CHEBI:30616"/>
        <dbReference type="ChEBI" id="CHEBI:43474"/>
        <dbReference type="ChEBI" id="CHEBI:456216"/>
        <dbReference type="EC" id="5.6.2.4"/>
    </reaction>
</comment>
<keyword evidence="2 9" id="KW-0378">Hydrolase</keyword>
<keyword evidence="1 9" id="KW-0547">Nucleotide-binding</keyword>
<dbReference type="InterPro" id="IPR000212">
    <property type="entry name" value="DNA_helicase_UvrD/REP"/>
</dbReference>
<evidence type="ECO:0000259" key="10">
    <source>
        <dbReference type="PROSITE" id="PS51198"/>
    </source>
</evidence>
<evidence type="ECO:0000256" key="3">
    <source>
        <dbReference type="ARBA" id="ARBA00022806"/>
    </source>
</evidence>
<dbReference type="RefSeq" id="WP_378377018.1">
    <property type="nucleotide sequence ID" value="NZ_JBHMAS010000096.1"/>
</dbReference>
<keyword evidence="11" id="KW-0540">Nuclease</keyword>
<reference evidence="11 12" key="1">
    <citation type="submission" date="2024-09" db="EMBL/GenBank/DDBJ databases">
        <authorList>
            <person name="Sun Q."/>
            <person name="Mori K."/>
        </authorList>
    </citation>
    <scope>NUCLEOTIDE SEQUENCE [LARGE SCALE GENOMIC DNA]</scope>
    <source>
        <strain evidence="11 12">JCM 11411</strain>
    </source>
</reference>
<keyword evidence="3 9" id="KW-0347">Helicase</keyword>
<evidence type="ECO:0000313" key="11">
    <source>
        <dbReference type="EMBL" id="MFB9784801.1"/>
    </source>
</evidence>
<comment type="caution">
    <text evidence="11">The sequence shown here is derived from an EMBL/GenBank/DDBJ whole genome shotgun (WGS) entry which is preliminary data.</text>
</comment>
<dbReference type="PANTHER" id="PTHR11070">
    <property type="entry name" value="UVRD / RECB / PCRA DNA HELICASE FAMILY MEMBER"/>
    <property type="match status" value="1"/>
</dbReference>
<keyword evidence="4 9" id="KW-0067">ATP-binding</keyword>
<keyword evidence="5" id="KW-0413">Isomerase</keyword>
<dbReference type="InterPro" id="IPR027417">
    <property type="entry name" value="P-loop_NTPase"/>
</dbReference>
<evidence type="ECO:0000256" key="4">
    <source>
        <dbReference type="ARBA" id="ARBA00022840"/>
    </source>
</evidence>
<organism evidence="11 12">
    <name type="scientific">Rhodococcus baikonurensis</name>
    <dbReference type="NCBI Taxonomy" id="172041"/>
    <lineage>
        <taxon>Bacteria</taxon>
        <taxon>Bacillati</taxon>
        <taxon>Actinomycetota</taxon>
        <taxon>Actinomycetes</taxon>
        <taxon>Mycobacteriales</taxon>
        <taxon>Nocardiaceae</taxon>
        <taxon>Rhodococcus</taxon>
        <taxon>Rhodococcus erythropolis group</taxon>
    </lineage>
</organism>
<dbReference type="Pfam" id="PF13361">
    <property type="entry name" value="UvrD_C"/>
    <property type="match status" value="1"/>
</dbReference>
<feature type="binding site" evidence="9">
    <location>
        <begin position="274"/>
        <end position="281"/>
    </location>
    <ligand>
        <name>ATP</name>
        <dbReference type="ChEBI" id="CHEBI:30616"/>
    </ligand>
</feature>
<dbReference type="Proteomes" id="UP001589587">
    <property type="component" value="Unassembled WGS sequence"/>
</dbReference>
<evidence type="ECO:0000256" key="6">
    <source>
        <dbReference type="ARBA" id="ARBA00034617"/>
    </source>
</evidence>
<keyword evidence="12" id="KW-1185">Reference proteome</keyword>
<dbReference type="InterPro" id="IPR014017">
    <property type="entry name" value="DNA_helicase_UvrD-like_C"/>
</dbReference>
<dbReference type="Pfam" id="PF00580">
    <property type="entry name" value="UvrD-helicase"/>
    <property type="match status" value="1"/>
</dbReference>
<evidence type="ECO:0000256" key="2">
    <source>
        <dbReference type="ARBA" id="ARBA00022801"/>
    </source>
</evidence>
<comment type="catalytic activity">
    <reaction evidence="6">
        <text>Couples ATP hydrolysis with the unwinding of duplex DNA by translocating in the 3'-5' direction.</text>
        <dbReference type="EC" id="5.6.2.4"/>
    </reaction>
</comment>
<dbReference type="PANTHER" id="PTHR11070:SF45">
    <property type="entry name" value="DNA 3'-5' HELICASE"/>
    <property type="match status" value="1"/>
</dbReference>
<keyword evidence="11" id="KW-0269">Exonuclease</keyword>
<dbReference type="EMBL" id="JBHMAS010000096">
    <property type="protein sequence ID" value="MFB9784801.1"/>
    <property type="molecule type" value="Genomic_DNA"/>
</dbReference>
<accession>A0ABV5XRZ4</accession>
<name>A0ABV5XRZ4_9NOCA</name>
<dbReference type="SUPFAM" id="SSF52540">
    <property type="entry name" value="P-loop containing nucleoside triphosphate hydrolases"/>
    <property type="match status" value="1"/>
</dbReference>
<dbReference type="GO" id="GO:0004527">
    <property type="term" value="F:exonuclease activity"/>
    <property type="evidence" value="ECO:0007669"/>
    <property type="project" value="UniProtKB-KW"/>
</dbReference>